<dbReference type="Proteomes" id="UP000694423">
    <property type="component" value="Unplaced"/>
</dbReference>
<dbReference type="GO" id="GO:0016020">
    <property type="term" value="C:membrane"/>
    <property type="evidence" value="ECO:0007669"/>
    <property type="project" value="UniProtKB-SubCell"/>
</dbReference>
<dbReference type="GO" id="GO:0030424">
    <property type="term" value="C:axon"/>
    <property type="evidence" value="ECO:0007669"/>
    <property type="project" value="TreeGrafter"/>
</dbReference>
<evidence type="ECO:0000256" key="6">
    <source>
        <dbReference type="ARBA" id="ARBA00023157"/>
    </source>
</evidence>
<dbReference type="Gene3D" id="2.60.40.10">
    <property type="entry name" value="Immunoglobulins"/>
    <property type="match status" value="1"/>
</dbReference>
<dbReference type="GO" id="GO:0098632">
    <property type="term" value="F:cell-cell adhesion mediator activity"/>
    <property type="evidence" value="ECO:0007669"/>
    <property type="project" value="InterPro"/>
</dbReference>
<sequence>SQLLEESTPLPRPTSWFGLVLGLEEAVKAENVVAAAIGGEANLYCNSMLMMHVLQVTWQKRNGSSFENIAAYSQNHGPRLIGSFQKKAWFTRAALKASANTVQNLTSEDESYYRCIFSVFPHGSFSKDICLNVQNNSIPSVCVVHNCNTFPQR</sequence>
<keyword evidence="10" id="KW-1185">Reference proteome</keyword>
<name>A0A8C4JRE1_DRONO</name>
<evidence type="ECO:0008006" key="11">
    <source>
        <dbReference type="Google" id="ProtNLM"/>
    </source>
</evidence>
<evidence type="ECO:0000313" key="9">
    <source>
        <dbReference type="Ensembl" id="ENSDNVP00000013161.1"/>
    </source>
</evidence>
<evidence type="ECO:0000256" key="8">
    <source>
        <dbReference type="ARBA" id="ARBA00023319"/>
    </source>
</evidence>
<keyword evidence="5" id="KW-0472">Membrane</keyword>
<accession>A0A8C4JRE1</accession>
<dbReference type="SUPFAM" id="SSF48726">
    <property type="entry name" value="Immunoglobulin"/>
    <property type="match status" value="1"/>
</dbReference>
<evidence type="ECO:0000313" key="10">
    <source>
        <dbReference type="Proteomes" id="UP000694423"/>
    </source>
</evidence>
<keyword evidence="7" id="KW-0325">Glycoprotein</keyword>
<evidence type="ECO:0000256" key="3">
    <source>
        <dbReference type="ARBA" id="ARBA00022729"/>
    </source>
</evidence>
<dbReference type="AlphaFoldDB" id="A0A8C4JRE1"/>
<dbReference type="PANTHER" id="PTHR46841">
    <property type="entry name" value="OX-2 MEMBRANE GLYCOPROTEIN"/>
    <property type="match status" value="1"/>
</dbReference>
<evidence type="ECO:0000256" key="7">
    <source>
        <dbReference type="ARBA" id="ARBA00023180"/>
    </source>
</evidence>
<evidence type="ECO:0000256" key="2">
    <source>
        <dbReference type="ARBA" id="ARBA00022692"/>
    </source>
</evidence>
<comment type="subcellular location">
    <subcellularLocation>
        <location evidence="1">Membrane</location>
        <topology evidence="1">Single-pass membrane protein</topology>
    </subcellularLocation>
</comment>
<dbReference type="InterPro" id="IPR047164">
    <property type="entry name" value="OX2G-like"/>
</dbReference>
<evidence type="ECO:0000256" key="5">
    <source>
        <dbReference type="ARBA" id="ARBA00023136"/>
    </source>
</evidence>
<dbReference type="GO" id="GO:0043025">
    <property type="term" value="C:neuronal cell body"/>
    <property type="evidence" value="ECO:0007669"/>
    <property type="project" value="TreeGrafter"/>
</dbReference>
<keyword evidence="4" id="KW-1133">Transmembrane helix</keyword>
<dbReference type="InterPro" id="IPR036179">
    <property type="entry name" value="Ig-like_dom_sf"/>
</dbReference>
<dbReference type="GO" id="GO:0150079">
    <property type="term" value="P:negative regulation of neuroinflammatory response"/>
    <property type="evidence" value="ECO:0007669"/>
    <property type="project" value="TreeGrafter"/>
</dbReference>
<evidence type="ECO:0000256" key="4">
    <source>
        <dbReference type="ARBA" id="ARBA00022989"/>
    </source>
</evidence>
<proteinExistence type="predicted"/>
<evidence type="ECO:0000256" key="1">
    <source>
        <dbReference type="ARBA" id="ARBA00004167"/>
    </source>
</evidence>
<dbReference type="InterPro" id="IPR013783">
    <property type="entry name" value="Ig-like_fold"/>
</dbReference>
<keyword evidence="8" id="KW-0393">Immunoglobulin domain</keyword>
<reference evidence="9" key="1">
    <citation type="submission" date="2025-08" db="UniProtKB">
        <authorList>
            <consortium name="Ensembl"/>
        </authorList>
    </citation>
    <scope>IDENTIFICATION</scope>
</reference>
<keyword evidence="2" id="KW-0812">Transmembrane</keyword>
<reference evidence="9" key="2">
    <citation type="submission" date="2025-09" db="UniProtKB">
        <authorList>
            <consortium name="Ensembl"/>
        </authorList>
    </citation>
    <scope>IDENTIFICATION</scope>
</reference>
<dbReference type="Ensembl" id="ENSDNVT00000015863.1">
    <property type="protein sequence ID" value="ENSDNVP00000013161.1"/>
    <property type="gene ID" value="ENSDNVG00000009323.1"/>
</dbReference>
<organism evidence="9 10">
    <name type="scientific">Dromaius novaehollandiae</name>
    <name type="common">Emu</name>
    <dbReference type="NCBI Taxonomy" id="8790"/>
    <lineage>
        <taxon>Eukaryota</taxon>
        <taxon>Metazoa</taxon>
        <taxon>Chordata</taxon>
        <taxon>Craniata</taxon>
        <taxon>Vertebrata</taxon>
        <taxon>Euteleostomi</taxon>
        <taxon>Archelosauria</taxon>
        <taxon>Archosauria</taxon>
        <taxon>Dinosauria</taxon>
        <taxon>Saurischia</taxon>
        <taxon>Theropoda</taxon>
        <taxon>Coelurosauria</taxon>
        <taxon>Aves</taxon>
        <taxon>Palaeognathae</taxon>
        <taxon>Casuariiformes</taxon>
        <taxon>Dromaiidae</taxon>
        <taxon>Dromaius</taxon>
    </lineage>
</organism>
<keyword evidence="6" id="KW-1015">Disulfide bond</keyword>
<dbReference type="PANTHER" id="PTHR46841:SF10">
    <property type="entry name" value="CD200 MOLECULE LIKE 1-RELATED"/>
    <property type="match status" value="1"/>
</dbReference>
<keyword evidence="3" id="KW-0732">Signal</keyword>
<dbReference type="GO" id="GO:0009986">
    <property type="term" value="C:cell surface"/>
    <property type="evidence" value="ECO:0007669"/>
    <property type="project" value="TreeGrafter"/>
</dbReference>
<protein>
    <recommendedName>
        <fullName evidence="11">OX2G protein</fullName>
    </recommendedName>
</protein>
<dbReference type="GO" id="GO:0034113">
    <property type="term" value="P:heterotypic cell-cell adhesion"/>
    <property type="evidence" value="ECO:0007669"/>
    <property type="project" value="TreeGrafter"/>
</dbReference>